<accession>A0ABW0BK43</accession>
<dbReference type="Proteomes" id="UP001596087">
    <property type="component" value="Unassembled WGS sequence"/>
</dbReference>
<name>A0ABW0BK43_9ACTN</name>
<sequence>MSLWLFGVVALYGDVYAQPHDYNKWKRQLLADQQAAAGGGF</sequence>
<evidence type="ECO:0000313" key="2">
    <source>
        <dbReference type="Proteomes" id="UP001596087"/>
    </source>
</evidence>
<protein>
    <submittedName>
        <fullName evidence="1">Uncharacterized protein</fullName>
    </submittedName>
</protein>
<keyword evidence="2" id="KW-1185">Reference proteome</keyword>
<dbReference type="RefSeq" id="WP_378590359.1">
    <property type="nucleotide sequence ID" value="NZ_JBHSKD010000011.1"/>
</dbReference>
<comment type="caution">
    <text evidence="1">The sequence shown here is derived from an EMBL/GenBank/DDBJ whole genome shotgun (WGS) entry which is preliminary data.</text>
</comment>
<evidence type="ECO:0000313" key="1">
    <source>
        <dbReference type="EMBL" id="MFC5177383.1"/>
    </source>
</evidence>
<proteinExistence type="predicted"/>
<dbReference type="EMBL" id="JBHSKD010000011">
    <property type="protein sequence ID" value="MFC5177383.1"/>
    <property type="molecule type" value="Genomic_DNA"/>
</dbReference>
<organism evidence="1 2">
    <name type="scientific">Nocardioides taihuensis</name>
    <dbReference type="NCBI Taxonomy" id="1835606"/>
    <lineage>
        <taxon>Bacteria</taxon>
        <taxon>Bacillati</taxon>
        <taxon>Actinomycetota</taxon>
        <taxon>Actinomycetes</taxon>
        <taxon>Propionibacteriales</taxon>
        <taxon>Nocardioidaceae</taxon>
        <taxon>Nocardioides</taxon>
    </lineage>
</organism>
<gene>
    <name evidence="1" type="ORF">ACFPGP_11920</name>
</gene>
<reference evidence="2" key="1">
    <citation type="journal article" date="2019" name="Int. J. Syst. Evol. Microbiol.">
        <title>The Global Catalogue of Microorganisms (GCM) 10K type strain sequencing project: providing services to taxonomists for standard genome sequencing and annotation.</title>
        <authorList>
            <consortium name="The Broad Institute Genomics Platform"/>
            <consortium name="The Broad Institute Genome Sequencing Center for Infectious Disease"/>
            <person name="Wu L."/>
            <person name="Ma J."/>
        </authorList>
    </citation>
    <scope>NUCLEOTIDE SEQUENCE [LARGE SCALE GENOMIC DNA]</scope>
    <source>
        <strain evidence="2">DFY41</strain>
    </source>
</reference>